<dbReference type="STRING" id="1442371.A0A0D2IQH9"/>
<dbReference type="AlphaFoldDB" id="A0A0D2IQH9"/>
<dbReference type="OrthoDB" id="5125733at2759"/>
<sequence length="750" mass="84860">MDPAILRLLNVLSRQVRGKTGATPKEYFELCRCHPEDLSRPTEGISAKDLLVTASQRCLMCQVVQRGLETALGTAIDEEYNIKYKLKEKFGLKIHYMLKGDWNTRKTYQVYAAQDTVRLSDISEEIPSGHDIHIHPLESACIARIKATLEQCRENHPHCRSDLISALPTRVLYVGDQKKPPYLLCTKDEAAGYVALSHCWGSAQTLTTTTATLEERQNGIDWQALPKTFQDAIRVTRELGFDYIWIDSLCILQDSLQDWEKEAAKMGSIYEQAVLTIAASVADTDEAGFLQNRSEHLSTSYTIHHPKLENGTGEFRVREHLPWHRRHDIASNIRDAWRSTILGPAAPMEPLDHRAWTFQERLVSRRLLSFCGKEYEWDCLRGTNCECGGRRRDFNLEGWDARNGSTRQVYQSLLQEHLGGPDAFLKGRDSKELSMELVMRFNALKSGNAMPCGRCPDCTKPRKLTADEKRERAYTLWRTHLIPAYSQLKLTKEMDRLPALQAVARGLHSLCGEYIAGMWKADLPVAMAWTSGAYGSNGPQPGRPVDDRAPSWSWASIEGAVDHCINFEDEFKAVCDLGVVSWPENCDGFSNVDFAIAGLRGYLLPATLDVRKLAATGEEDLAQNSSFEYTCTIAEQRFTMYPDSVLERVEGAVERSTTGKQEEFSCPVTVLASVVIRVKSSNILEDDDGDDDLLNMASERRLVFLVLNRYNDSESRMLPYKRIGILPYVSSRLLPEEWFEHWQPSIFVLA</sequence>
<proteinExistence type="predicted"/>
<feature type="domain" description="Heterokaryon incompatibility" evidence="1">
    <location>
        <begin position="193"/>
        <end position="360"/>
    </location>
</feature>
<dbReference type="InterPro" id="IPR010730">
    <property type="entry name" value="HET"/>
</dbReference>
<reference evidence="2 3" key="1">
    <citation type="submission" date="2015-01" db="EMBL/GenBank/DDBJ databases">
        <title>The Genome Sequence of Fonsecaea multimorphosa CBS 102226.</title>
        <authorList>
            <consortium name="The Broad Institute Genomics Platform"/>
            <person name="Cuomo C."/>
            <person name="de Hoog S."/>
            <person name="Gorbushina A."/>
            <person name="Stielow B."/>
            <person name="Teixiera M."/>
            <person name="Abouelleil A."/>
            <person name="Chapman S.B."/>
            <person name="Priest M."/>
            <person name="Young S.K."/>
            <person name="Wortman J."/>
            <person name="Nusbaum C."/>
            <person name="Birren B."/>
        </authorList>
    </citation>
    <scope>NUCLEOTIDE SEQUENCE [LARGE SCALE GENOMIC DNA]</scope>
    <source>
        <strain evidence="2 3">CBS 102226</strain>
    </source>
</reference>
<protein>
    <recommendedName>
        <fullName evidence="1">Heterokaryon incompatibility domain-containing protein</fullName>
    </recommendedName>
</protein>
<dbReference type="VEuPathDB" id="FungiDB:Z520_04807"/>
<dbReference type="RefSeq" id="XP_016633354.1">
    <property type="nucleotide sequence ID" value="XM_016775311.1"/>
</dbReference>
<dbReference type="PANTHER" id="PTHR33112:SF16">
    <property type="entry name" value="HETEROKARYON INCOMPATIBILITY DOMAIN-CONTAINING PROTEIN"/>
    <property type="match status" value="1"/>
</dbReference>
<dbReference type="Pfam" id="PF06985">
    <property type="entry name" value="HET"/>
    <property type="match status" value="1"/>
</dbReference>
<gene>
    <name evidence="2" type="ORF">Z520_04807</name>
</gene>
<dbReference type="PANTHER" id="PTHR33112">
    <property type="entry name" value="DOMAIN PROTEIN, PUTATIVE-RELATED"/>
    <property type="match status" value="1"/>
</dbReference>
<dbReference type="GeneID" id="27710553"/>
<evidence type="ECO:0000259" key="1">
    <source>
        <dbReference type="Pfam" id="PF06985"/>
    </source>
</evidence>
<dbReference type="Proteomes" id="UP000053411">
    <property type="component" value="Unassembled WGS sequence"/>
</dbReference>
<dbReference type="EMBL" id="KN848069">
    <property type="protein sequence ID" value="KIX99231.1"/>
    <property type="molecule type" value="Genomic_DNA"/>
</dbReference>
<organism evidence="2 3">
    <name type="scientific">Fonsecaea multimorphosa CBS 102226</name>
    <dbReference type="NCBI Taxonomy" id="1442371"/>
    <lineage>
        <taxon>Eukaryota</taxon>
        <taxon>Fungi</taxon>
        <taxon>Dikarya</taxon>
        <taxon>Ascomycota</taxon>
        <taxon>Pezizomycotina</taxon>
        <taxon>Eurotiomycetes</taxon>
        <taxon>Chaetothyriomycetidae</taxon>
        <taxon>Chaetothyriales</taxon>
        <taxon>Herpotrichiellaceae</taxon>
        <taxon>Fonsecaea</taxon>
    </lineage>
</organism>
<accession>A0A0D2IQH9</accession>
<name>A0A0D2IQH9_9EURO</name>
<keyword evidence="3" id="KW-1185">Reference proteome</keyword>
<evidence type="ECO:0000313" key="2">
    <source>
        <dbReference type="EMBL" id="KIX99231.1"/>
    </source>
</evidence>
<evidence type="ECO:0000313" key="3">
    <source>
        <dbReference type="Proteomes" id="UP000053411"/>
    </source>
</evidence>